<feature type="active site" description="Charge relay system" evidence="5">
    <location>
        <position position="232"/>
    </location>
</feature>
<feature type="domain" description="MBTPS1 fourth" evidence="9">
    <location>
        <begin position="603"/>
        <end position="856"/>
    </location>
</feature>
<dbReference type="PANTHER" id="PTHR43806:SF7">
    <property type="entry name" value="MEMBRANE-BOUND TRANSCRIPTION FACTOR SITE-1 PROTEASE"/>
    <property type="match status" value="1"/>
</dbReference>
<keyword evidence="6" id="KW-1133">Transmembrane helix</keyword>
<organism evidence="11 12">
    <name type="scientific">Ostreococcus tauri</name>
    <name type="common">Marine green alga</name>
    <dbReference type="NCBI Taxonomy" id="70448"/>
    <lineage>
        <taxon>Eukaryota</taxon>
        <taxon>Viridiplantae</taxon>
        <taxon>Chlorophyta</taxon>
        <taxon>Mamiellophyceae</taxon>
        <taxon>Mamiellales</taxon>
        <taxon>Bathycoccaceae</taxon>
        <taxon>Ostreococcus</taxon>
    </lineage>
</organism>
<dbReference type="EMBL" id="CAID01000016">
    <property type="protein sequence ID" value="CEG00474.1"/>
    <property type="molecule type" value="Genomic_DNA"/>
</dbReference>
<feature type="domain" description="MBTPS1 third" evidence="10">
    <location>
        <begin position="473"/>
        <end position="602"/>
    </location>
</feature>
<keyword evidence="6" id="KW-0472">Membrane</keyword>
<comment type="similarity">
    <text evidence="1 5">Belongs to the peptidase S8 family.</text>
</comment>
<evidence type="ECO:0000259" key="10">
    <source>
        <dbReference type="Pfam" id="PF23094"/>
    </source>
</evidence>
<dbReference type="InterPro" id="IPR050131">
    <property type="entry name" value="Peptidase_S8_subtilisin-like"/>
</dbReference>
<dbReference type="InterPro" id="IPR000209">
    <property type="entry name" value="Peptidase_S8/S53_dom"/>
</dbReference>
<feature type="transmembrane region" description="Helical" evidence="6">
    <location>
        <begin position="973"/>
        <end position="991"/>
    </location>
</feature>
<dbReference type="InterPro" id="IPR023828">
    <property type="entry name" value="Peptidase_S8_Ser-AS"/>
</dbReference>
<feature type="chain" id="PRO_5001922906" evidence="7">
    <location>
        <begin position="30"/>
        <end position="1012"/>
    </location>
</feature>
<dbReference type="AlphaFoldDB" id="A0A096P8Z7"/>
<evidence type="ECO:0000256" key="7">
    <source>
        <dbReference type="SAM" id="SignalP"/>
    </source>
</evidence>
<protein>
    <submittedName>
        <fullName evidence="11">Peptidase S8, subtilisin, Ser-active site</fullName>
    </submittedName>
</protein>
<feature type="signal peptide" evidence="7">
    <location>
        <begin position="1"/>
        <end position="29"/>
    </location>
</feature>
<keyword evidence="4 5" id="KW-0720">Serine protease</keyword>
<dbReference type="GO" id="GO:0005794">
    <property type="term" value="C:Golgi apparatus"/>
    <property type="evidence" value="ECO:0007669"/>
    <property type="project" value="TreeGrafter"/>
</dbReference>
<comment type="caution">
    <text evidence="11">The sequence shown here is derived from an EMBL/GenBank/DDBJ whole genome shotgun (WGS) entry which is preliminary data.</text>
</comment>
<keyword evidence="3 5" id="KW-0378">Hydrolase</keyword>
<dbReference type="InterPro" id="IPR015500">
    <property type="entry name" value="Peptidase_S8_subtilisin-rel"/>
</dbReference>
<dbReference type="InterPro" id="IPR057060">
    <property type="entry name" value="MBTPS1_3rd"/>
</dbReference>
<evidence type="ECO:0000313" key="11">
    <source>
        <dbReference type="EMBL" id="CEG00474.1"/>
    </source>
</evidence>
<evidence type="ECO:0000256" key="4">
    <source>
        <dbReference type="ARBA" id="ARBA00022825"/>
    </source>
</evidence>
<dbReference type="RefSeq" id="XP_022840398.1">
    <property type="nucleotide sequence ID" value="XM_022985611.1"/>
</dbReference>
<dbReference type="GO" id="GO:0006508">
    <property type="term" value="P:proteolysis"/>
    <property type="evidence" value="ECO:0007669"/>
    <property type="project" value="UniProtKB-KW"/>
</dbReference>
<keyword evidence="2 5" id="KW-0645">Protease</keyword>
<evidence type="ECO:0000259" key="8">
    <source>
        <dbReference type="Pfam" id="PF00082"/>
    </source>
</evidence>
<dbReference type="Pfam" id="PF00082">
    <property type="entry name" value="Peptidase_S8"/>
    <property type="match status" value="1"/>
</dbReference>
<feature type="active site" description="Charge relay system" evidence="5">
    <location>
        <position position="398"/>
    </location>
</feature>
<reference evidence="11 12" key="2">
    <citation type="journal article" date="2014" name="BMC Genomics">
        <title>An improved genome of the model marine alga Ostreococcus tauri unfolds by assessing Illumina de novo assemblies.</title>
        <authorList>
            <person name="Blanc-Mathieu R."/>
            <person name="Verhelst B."/>
            <person name="Derelle E."/>
            <person name="Rombauts S."/>
            <person name="Bouget F.Y."/>
            <person name="Carre I."/>
            <person name="Chateau A."/>
            <person name="Eyre-Walker A."/>
            <person name="Grimsley N."/>
            <person name="Moreau H."/>
            <person name="Piegu B."/>
            <person name="Rivals E."/>
            <person name="Schackwitz W."/>
            <person name="Van de Peer Y."/>
            <person name="Piganeau G."/>
        </authorList>
    </citation>
    <scope>NUCLEOTIDE SEQUENCE [LARGE SCALE GENOMIC DNA]</scope>
    <source>
        <strain evidence="12">OTTH 0595 / CCAP 157/2 / RCC745</strain>
    </source>
</reference>
<dbReference type="Pfam" id="PF23094">
    <property type="entry name" value="MBTPS1_3rd"/>
    <property type="match status" value="1"/>
</dbReference>
<dbReference type="Gene3D" id="3.40.50.200">
    <property type="entry name" value="Peptidase S8/S53 domain"/>
    <property type="match status" value="1"/>
</dbReference>
<reference evidence="12" key="1">
    <citation type="journal article" date="2006" name="Proc. Natl. Acad. Sci. U.S.A.">
        <title>Genome analysis of the smallest free-living eukaryote Ostreococcus tauri unveils many unique features.</title>
        <authorList>
            <person name="Derelle E."/>
            <person name="Ferraz C."/>
            <person name="Rombauts S."/>
            <person name="Rouze P."/>
            <person name="Worden A.Z."/>
            <person name="Robbens S."/>
            <person name="Partensky F."/>
            <person name="Degroeve S."/>
            <person name="Echeynie S."/>
            <person name="Cooke R."/>
            <person name="Saeys Y."/>
            <person name="Wuyts J."/>
            <person name="Jabbari K."/>
            <person name="Bowler C."/>
            <person name="Panaud O."/>
            <person name="Piegu B."/>
            <person name="Ball S.G."/>
            <person name="Ral J.-P."/>
            <person name="Bouget F.-Y."/>
            <person name="Piganeau G."/>
            <person name="De Baets B."/>
            <person name="Picard A."/>
            <person name="Delseny M."/>
            <person name="Demaille J."/>
            <person name="Van de Peer Y."/>
            <person name="Moreau H."/>
        </authorList>
    </citation>
    <scope>NUCLEOTIDE SEQUENCE [LARGE SCALE GENOMIC DNA]</scope>
    <source>
        <strain evidence="12">OTTH 0595 / CCAP 157/2 / RCC745</strain>
    </source>
</reference>
<keyword evidence="12" id="KW-1185">Reference proteome</keyword>
<keyword evidence="7" id="KW-0732">Signal</keyword>
<dbReference type="PROSITE" id="PS51892">
    <property type="entry name" value="SUBTILASE"/>
    <property type="match status" value="1"/>
</dbReference>
<feature type="domain" description="Peptidase S8/S53" evidence="8">
    <location>
        <begin position="192"/>
        <end position="452"/>
    </location>
</feature>
<gene>
    <name evidence="11" type="ORF">OT_ostta16g02710</name>
</gene>
<name>A0A096P8Z7_OSTTA</name>
<evidence type="ECO:0000256" key="3">
    <source>
        <dbReference type="ARBA" id="ARBA00022801"/>
    </source>
</evidence>
<dbReference type="InterPro" id="IPR036852">
    <property type="entry name" value="Peptidase_S8/S53_dom_sf"/>
</dbReference>
<dbReference type="OrthoDB" id="1740355at2759"/>
<sequence>MGRRRRATTPSVVSLVVALLCSSCSPCAASFDARVDGTTKNTFIVRFDDYDDVGAHERRVTSALARGVTENDACDARARAWRVRRRENIATTSYPTDFVLVEELERGGSTGASKGANAIGEDAGLDAIRLALRGIARDVHREQRFVRRSALAGETGAREVQFSTSRRGRRLLARSVAVKMGAEELWNQGYTGAGIKMAVFDTGIAEKHPHFRNIVERTNWTNENQLEDQLGHGSFVAGVVAGTNNACAGFAPDALIHTFRVFTNDQNSYTSWFLDGFNYAIATGVHVLNLSIGGPDYLDKPFTDKVNEITASGIIMISAIGNDGPMYGTLNNPADGLDIIGVGGIDDDEEIAAFSSRGMSTWELPSGYGRMKPDIVTYGEQVWASKTTNGCRSLSGTSVASPVAAGAAVLLSSIIPESKRWSILNPAVMKQALVEGATRLKSSAHMYEQGAGKLNLLKSAEILREYEPRASVVPHTFDLTQCPYAWPHCKQGIYATMMPLMLNATIVNGLGTHGEIVHGPEFSPSADDLGALLDVRFAFSETLWPYSGYLALYVRVKDEGASESGIASGRVRFTVASPGARGENKPRVSEVEMTLRVNIIPTPNREKRLLWDQFHNVRYPPGYIPRDNIDIRHDVLDWHGDHPHTNFHQWYDELTNAGYFIEVLGSPYTCFDAKHYGALLMVDLEEEYSSDEISKLTRDVREEGLGLVVFAEWYDESMLDKIKFFDDNTHYEWHAATGGANIPALNDLFNEFGVQFGGDLTEGSVNVDGEKVLVSSGTCVSRAPAGAYVHRARLKDKESDKQQEFAFLTLFQAGKGRVFAFVDSNCVDSSHMQSACFGFARKGIEFAATGACSHALCDLNARVTLDWSDNKPLPARQTTVDFSKFSTVLGGRPGNEGSMKCGPNAPVEFHDAKVSYTDLPGRLKVAAADLSIHHGTEDEKLRTSGVDVAERADQRHPLNADTINSGSSSSRKMRSYLALLGVFAVLLVWRARRRRARRARAKALAHAERASS</sequence>
<evidence type="ECO:0000256" key="1">
    <source>
        <dbReference type="ARBA" id="ARBA00011073"/>
    </source>
</evidence>
<dbReference type="GO" id="GO:0004252">
    <property type="term" value="F:serine-type endopeptidase activity"/>
    <property type="evidence" value="ECO:0007669"/>
    <property type="project" value="UniProtKB-UniRule"/>
</dbReference>
<evidence type="ECO:0000313" key="12">
    <source>
        <dbReference type="Proteomes" id="UP000009170"/>
    </source>
</evidence>
<evidence type="ECO:0000256" key="5">
    <source>
        <dbReference type="PROSITE-ProRule" id="PRU01240"/>
    </source>
</evidence>
<dbReference type="Proteomes" id="UP000009170">
    <property type="component" value="Unassembled WGS sequence"/>
</dbReference>
<dbReference type="KEGG" id="ota:OT_ostta16g02710"/>
<evidence type="ECO:0000256" key="2">
    <source>
        <dbReference type="ARBA" id="ARBA00022670"/>
    </source>
</evidence>
<feature type="active site" description="Charge relay system" evidence="5">
    <location>
        <position position="201"/>
    </location>
</feature>
<dbReference type="PROSITE" id="PS00138">
    <property type="entry name" value="SUBTILASE_SER"/>
    <property type="match status" value="1"/>
</dbReference>
<dbReference type="InParanoid" id="A0A096P8Z7"/>
<evidence type="ECO:0000259" key="9">
    <source>
        <dbReference type="Pfam" id="PF23090"/>
    </source>
</evidence>
<proteinExistence type="inferred from homology"/>
<accession>A0A096P8Z7</accession>
<dbReference type="PRINTS" id="PR00723">
    <property type="entry name" value="SUBTILISIN"/>
</dbReference>
<evidence type="ECO:0000256" key="6">
    <source>
        <dbReference type="SAM" id="Phobius"/>
    </source>
</evidence>
<dbReference type="Pfam" id="PF23090">
    <property type="entry name" value="MBTPS1_4th"/>
    <property type="match status" value="1"/>
</dbReference>
<dbReference type="SUPFAM" id="SSF52743">
    <property type="entry name" value="Subtilisin-like"/>
    <property type="match status" value="1"/>
</dbReference>
<dbReference type="InterPro" id="IPR057032">
    <property type="entry name" value="MBTPS1_4th"/>
</dbReference>
<dbReference type="InterPro" id="IPR022398">
    <property type="entry name" value="Peptidase_S8_His-AS"/>
</dbReference>
<dbReference type="STRING" id="70448.A0A096P8Z7"/>
<dbReference type="GeneID" id="9831034"/>
<dbReference type="PROSITE" id="PS00137">
    <property type="entry name" value="SUBTILASE_HIS"/>
    <property type="match status" value="1"/>
</dbReference>
<dbReference type="FunCoup" id="A0A096P8Z7">
    <property type="interactions" value="1476"/>
</dbReference>
<keyword evidence="6" id="KW-0812">Transmembrane</keyword>
<dbReference type="PANTHER" id="PTHR43806">
    <property type="entry name" value="PEPTIDASE S8"/>
    <property type="match status" value="1"/>
</dbReference>